<comment type="subcellular location">
    <subcellularLocation>
        <location evidence="1">Nucleus</location>
    </subcellularLocation>
</comment>
<evidence type="ECO:0000256" key="2">
    <source>
        <dbReference type="ARBA" id="ARBA00023242"/>
    </source>
</evidence>
<evidence type="ECO:0000313" key="4">
    <source>
        <dbReference type="Proteomes" id="UP000799750"/>
    </source>
</evidence>
<reference evidence="3" key="1">
    <citation type="journal article" date="2020" name="Stud. Mycol.">
        <title>101 Dothideomycetes genomes: a test case for predicting lifestyles and emergence of pathogens.</title>
        <authorList>
            <person name="Haridas S."/>
            <person name="Albert R."/>
            <person name="Binder M."/>
            <person name="Bloem J."/>
            <person name="Labutti K."/>
            <person name="Salamov A."/>
            <person name="Andreopoulos B."/>
            <person name="Baker S."/>
            <person name="Barry K."/>
            <person name="Bills G."/>
            <person name="Bluhm B."/>
            <person name="Cannon C."/>
            <person name="Castanera R."/>
            <person name="Culley D."/>
            <person name="Daum C."/>
            <person name="Ezra D."/>
            <person name="Gonzalez J."/>
            <person name="Henrissat B."/>
            <person name="Kuo A."/>
            <person name="Liang C."/>
            <person name="Lipzen A."/>
            <person name="Lutzoni F."/>
            <person name="Magnuson J."/>
            <person name="Mondo S."/>
            <person name="Nolan M."/>
            <person name="Ohm R."/>
            <person name="Pangilinan J."/>
            <person name="Park H.-J."/>
            <person name="Ramirez L."/>
            <person name="Alfaro M."/>
            <person name="Sun H."/>
            <person name="Tritt A."/>
            <person name="Yoshinaga Y."/>
            <person name="Zwiers L.-H."/>
            <person name="Turgeon B."/>
            <person name="Goodwin S."/>
            <person name="Spatafora J."/>
            <person name="Crous P."/>
            <person name="Grigoriev I."/>
        </authorList>
    </citation>
    <scope>NUCLEOTIDE SEQUENCE</scope>
    <source>
        <strain evidence="3">CBS 269.34</strain>
    </source>
</reference>
<dbReference type="Proteomes" id="UP000799750">
    <property type="component" value="Unassembled WGS sequence"/>
</dbReference>
<keyword evidence="2" id="KW-0539">Nucleus</keyword>
<evidence type="ECO:0008006" key="5">
    <source>
        <dbReference type="Google" id="ProtNLM"/>
    </source>
</evidence>
<protein>
    <recommendedName>
        <fullName evidence="5">Fungal-specific transcription factor domain-containing protein</fullName>
    </recommendedName>
</protein>
<name>A0A6A6R3Y1_9PEZI</name>
<gene>
    <name evidence="3" type="ORF">BU16DRAFT_503288</name>
</gene>
<accession>A0A6A6R3Y1</accession>
<dbReference type="EMBL" id="MU004184">
    <property type="protein sequence ID" value="KAF2499259.1"/>
    <property type="molecule type" value="Genomic_DNA"/>
</dbReference>
<evidence type="ECO:0000256" key="1">
    <source>
        <dbReference type="ARBA" id="ARBA00004123"/>
    </source>
</evidence>
<dbReference type="GO" id="GO:0005634">
    <property type="term" value="C:nucleus"/>
    <property type="evidence" value="ECO:0007669"/>
    <property type="project" value="UniProtKB-SubCell"/>
</dbReference>
<dbReference type="PANTHER" id="PTHR37534:SF20">
    <property type="entry name" value="PRO1A C6 ZINK-FINGER PROTEIN"/>
    <property type="match status" value="1"/>
</dbReference>
<dbReference type="InterPro" id="IPR021858">
    <property type="entry name" value="Fun_TF"/>
</dbReference>
<sequence length="466" mass="52131">MPSSDASTVWLYRGADCTLTPKDSRQNIAFGRSDTILLTFYLEHLLPFLFPFYRPSLLEGGRSWIFEMMISSPVVRQATLCQSSYFFSLAKGTANRDAIWDEVLTQTTNAFGVLRQALQVIDSSGVADHLHGAVRVMASIMQMQRFEIAVLSFHNWQTHLNAALVLFKQLLDSAVESREPSSSFEAVMSRLGPSSSLSWSWPSQSDQVPSAEQAAFRFSSTLVILDDTIASTARQEQPRLYEYHRSLLGGIEGIDNPPINLEAVVGLKNWTLLQIGEIAALEAWKRRCRTAGNLDVVELVRRATAIRESLVAHLMRLETETPTIPTGNINLLDMFTPPPSQCSLVSRVWAHAALIYLSIVVSGWQPTSVDVRYHVSRVIELLKRQKSPALLRTMVWPFCVAGCLADPAQEAHFREMVEVLQPPSIFGTVHKALEIMEDVWRKRATDITARDIATCFKVQGDLVLLV</sequence>
<proteinExistence type="predicted"/>
<dbReference type="PANTHER" id="PTHR37534">
    <property type="entry name" value="TRANSCRIPTIONAL ACTIVATOR PROTEIN UGA3"/>
    <property type="match status" value="1"/>
</dbReference>
<dbReference type="AlphaFoldDB" id="A0A6A6R3Y1"/>
<evidence type="ECO:0000313" key="3">
    <source>
        <dbReference type="EMBL" id="KAF2499259.1"/>
    </source>
</evidence>
<dbReference type="Pfam" id="PF11951">
    <property type="entry name" value="Fungal_trans_2"/>
    <property type="match status" value="1"/>
</dbReference>
<keyword evidence="4" id="KW-1185">Reference proteome</keyword>
<dbReference type="OrthoDB" id="5213892at2759"/>
<organism evidence="3 4">
    <name type="scientific">Lophium mytilinum</name>
    <dbReference type="NCBI Taxonomy" id="390894"/>
    <lineage>
        <taxon>Eukaryota</taxon>
        <taxon>Fungi</taxon>
        <taxon>Dikarya</taxon>
        <taxon>Ascomycota</taxon>
        <taxon>Pezizomycotina</taxon>
        <taxon>Dothideomycetes</taxon>
        <taxon>Pleosporomycetidae</taxon>
        <taxon>Mytilinidiales</taxon>
        <taxon>Mytilinidiaceae</taxon>
        <taxon>Lophium</taxon>
    </lineage>
</organism>